<gene>
    <name evidence="3" type="ORF">FG384_01210</name>
</gene>
<proteinExistence type="predicted"/>
<dbReference type="InterPro" id="IPR036582">
    <property type="entry name" value="Mao_N_sf"/>
</dbReference>
<dbReference type="AlphaFoldDB" id="A0A544TVX5"/>
<feature type="chain" id="PRO_5021859915" evidence="1">
    <location>
        <begin position="26"/>
        <end position="476"/>
    </location>
</feature>
<evidence type="ECO:0000313" key="4">
    <source>
        <dbReference type="Proteomes" id="UP000316626"/>
    </source>
</evidence>
<organism evidence="3 4">
    <name type="scientific">Psychrobacillus vulpis</name>
    <dbReference type="NCBI Taxonomy" id="2325572"/>
    <lineage>
        <taxon>Bacteria</taxon>
        <taxon>Bacillati</taxon>
        <taxon>Bacillota</taxon>
        <taxon>Bacilli</taxon>
        <taxon>Bacillales</taxon>
        <taxon>Bacillaceae</taxon>
        <taxon>Psychrobacillus</taxon>
    </lineage>
</organism>
<reference evidence="3 4" key="1">
    <citation type="submission" date="2019-06" db="EMBL/GenBank/DDBJ databases">
        <title>Psychrobacillus vulpis sp. nov., a new species isolated from feces of a red fox that inhabits in The Tablas de Daimiel Natural Park, Albacete, Spain.</title>
        <authorList>
            <person name="Rodriguez M."/>
            <person name="Reina J.C."/>
            <person name="Bejar V."/>
            <person name="Llamas I."/>
        </authorList>
    </citation>
    <scope>NUCLEOTIDE SEQUENCE [LARGE SCALE GENOMIC DNA]</scope>
    <source>
        <strain evidence="3 4">Z8</strain>
    </source>
</reference>
<dbReference type="Gene3D" id="3.30.457.10">
    <property type="entry name" value="Copper amine oxidase-like, N-terminal domain"/>
    <property type="match status" value="1"/>
</dbReference>
<feature type="signal peptide" evidence="1">
    <location>
        <begin position="1"/>
        <end position="25"/>
    </location>
</feature>
<keyword evidence="4" id="KW-1185">Reference proteome</keyword>
<evidence type="ECO:0000259" key="2">
    <source>
        <dbReference type="Pfam" id="PF07833"/>
    </source>
</evidence>
<feature type="domain" description="Copper amine oxidase-like N-terminal" evidence="2">
    <location>
        <begin position="392"/>
        <end position="469"/>
    </location>
</feature>
<evidence type="ECO:0000256" key="1">
    <source>
        <dbReference type="SAM" id="SignalP"/>
    </source>
</evidence>
<keyword evidence="1" id="KW-0732">Signal</keyword>
<dbReference type="Proteomes" id="UP000316626">
    <property type="component" value="Unassembled WGS sequence"/>
</dbReference>
<comment type="caution">
    <text evidence="3">The sequence shown here is derived from an EMBL/GenBank/DDBJ whole genome shotgun (WGS) entry which is preliminary data.</text>
</comment>
<protein>
    <submittedName>
        <fullName evidence="3">Copper amine oxidase N-terminal domain-containing protein</fullName>
    </submittedName>
</protein>
<dbReference type="Pfam" id="PF07833">
    <property type="entry name" value="Cu_amine_oxidN1"/>
    <property type="match status" value="1"/>
</dbReference>
<dbReference type="SUPFAM" id="SSF55383">
    <property type="entry name" value="Copper amine oxidase, domain N"/>
    <property type="match status" value="1"/>
</dbReference>
<dbReference type="EMBL" id="VDGI01000001">
    <property type="protein sequence ID" value="TQR21603.1"/>
    <property type="molecule type" value="Genomic_DNA"/>
</dbReference>
<dbReference type="OrthoDB" id="1684927at2"/>
<dbReference type="RefSeq" id="WP_142640729.1">
    <property type="nucleotide sequence ID" value="NZ_VDGI01000001.1"/>
</dbReference>
<sequence length="476" mass="53632">MKKLSIFAVALLMAGFIFNQSYASAQNGKEVKMEEKDTTNYVKSSGIVKDVVVKNDNVTLTVASEGKEPITTIFTINDETLLWNSGSTNTIQKDSFKKGQRIDAYYDKNKPMIMIYPAQISPELVIVHDEKKPAYVKVSQFDNNFVSLDNKLKLNISKETIIVNEKGEKVKQQDLNGKELVVFYTFTTRSIPSQTTPSKIVAVDSMSQEDTSNYMKSSGIIKDVSKKDGKVTLTVVTEEKEPQTTIFTINKDTLAYNSGTAKATQKESIKKGQRIDAYYDKNKPMILIYPAQISPELVILHDEKKLGSVKVAKFDDEFLSLDKELKLNIGKETVLVNEKGEKIEKEDLHGKELVVFYTITTMSIPAQTPPNKIVAINYLSPEIKEVQNIIEKDHYMQNGTKMIPLKKVAEYLGYDVKSHPKKGSNILTLGNSSLTITLGEKTYSYNRSLRQFAEKPILKNNNIYVSEDILELLIQQ</sequence>
<accession>A0A544TVX5</accession>
<dbReference type="InterPro" id="IPR012854">
    <property type="entry name" value="Cu_amine_oxidase-like_N"/>
</dbReference>
<name>A0A544TVX5_9BACI</name>
<evidence type="ECO:0000313" key="3">
    <source>
        <dbReference type="EMBL" id="TQR21603.1"/>
    </source>
</evidence>